<dbReference type="PROSITE" id="PS50082">
    <property type="entry name" value="WD_REPEATS_2"/>
    <property type="match status" value="3"/>
</dbReference>
<sequence>MRTIDLPAYGPGHSAPLTHVGFRPDGNRLASSSYDGTVIVWDTGDPAHPVPLARLRHRRLVNASAWNPADPEVLATASADKTVAIWRVTDEGRTTLRAVLARHTDDINSVAWLPDGERLICVSEDGRATLWSAADGTFLAEVGSHEAHCMMVSVGAHGLVATVGEDGLVAVTDPDGTTAPVTRRYDSSIEGCAWSHSGRLLAVARDDGAVDLLDPGLDVVRTVSVSTSAARAVAWAEDDSAFVVGAYDGALHWFDVVGTRLHRVEDRRVWPRSVAVAHGVVAAGSFWNGPHLYDLTTARPITAPEGATHGPNALVQHGGELLVGTDSGLVVAVTADGRGAAPSVRLIDLTDGPILSLASDGDTLYAGTYSGQVLRHDGRTLTTGAPLGAPVPSLAVHDGTLVAGTYNGEFVLLDPGTLDVRERIAAHNGSVKSLTAVTGGFLSAATDRTVQAGGPRGRDTLWEHGNLVNAVAALGTEAAASASRDHTVKAGRITRRPDGTWRAEDVQTLLGPDESVKCVALLGDADRPVVLAGSYDFGLYAWQVDWQDSAATLASGRLLAEFAQGVSCMLRLTDGTVAVAGWDGRLLLAGLDADGAPTVLRSLHLEELLHVPAPTASITSAQAGPTASAQAAATTRSRAA</sequence>
<dbReference type="InterPro" id="IPR015943">
    <property type="entry name" value="WD40/YVTN_repeat-like_dom_sf"/>
</dbReference>
<dbReference type="Gene3D" id="2.130.10.10">
    <property type="entry name" value="YVTN repeat-like/Quinoprotein amine dehydrogenase"/>
    <property type="match status" value="3"/>
</dbReference>
<comment type="caution">
    <text evidence="5">The sequence shown here is derived from an EMBL/GenBank/DDBJ whole genome shotgun (WGS) entry which is preliminary data.</text>
</comment>
<gene>
    <name evidence="5" type="ORF">GCM10023220_37150</name>
</gene>
<feature type="repeat" description="WD" evidence="3">
    <location>
        <begin position="10"/>
        <end position="42"/>
    </location>
</feature>
<dbReference type="PANTHER" id="PTHR19848">
    <property type="entry name" value="WD40 REPEAT PROTEIN"/>
    <property type="match status" value="1"/>
</dbReference>
<evidence type="ECO:0000256" key="4">
    <source>
        <dbReference type="SAM" id="MobiDB-lite"/>
    </source>
</evidence>
<evidence type="ECO:0000256" key="3">
    <source>
        <dbReference type="PROSITE-ProRule" id="PRU00221"/>
    </source>
</evidence>
<name>A0ABP9C5C4_9ACTN</name>
<dbReference type="PANTHER" id="PTHR19848:SF0">
    <property type="entry name" value="NOTCHLESS PROTEIN HOMOLOG 1"/>
    <property type="match status" value="1"/>
</dbReference>
<keyword evidence="2" id="KW-0677">Repeat</keyword>
<dbReference type="InterPro" id="IPR036322">
    <property type="entry name" value="WD40_repeat_dom_sf"/>
</dbReference>
<dbReference type="SUPFAM" id="SSF69322">
    <property type="entry name" value="Tricorn protease domain 2"/>
    <property type="match status" value="1"/>
</dbReference>
<keyword evidence="1 3" id="KW-0853">WD repeat</keyword>
<dbReference type="SMART" id="SM00320">
    <property type="entry name" value="WD40"/>
    <property type="match status" value="10"/>
</dbReference>
<dbReference type="Proteomes" id="UP001501265">
    <property type="component" value="Unassembled WGS sequence"/>
</dbReference>
<protein>
    <recommendedName>
        <fullName evidence="7">Repetative protein</fullName>
    </recommendedName>
</protein>
<organism evidence="5 6">
    <name type="scientific">Streptomyces ziwulingensis</name>
    <dbReference type="NCBI Taxonomy" id="1045501"/>
    <lineage>
        <taxon>Bacteria</taxon>
        <taxon>Bacillati</taxon>
        <taxon>Actinomycetota</taxon>
        <taxon>Actinomycetes</taxon>
        <taxon>Kitasatosporales</taxon>
        <taxon>Streptomycetaceae</taxon>
        <taxon>Streptomyces</taxon>
    </lineage>
</organism>
<feature type="repeat" description="WD" evidence="3">
    <location>
        <begin position="100"/>
        <end position="141"/>
    </location>
</feature>
<dbReference type="SUPFAM" id="SSF50960">
    <property type="entry name" value="TolB, C-terminal domain"/>
    <property type="match status" value="1"/>
</dbReference>
<evidence type="ECO:0000313" key="6">
    <source>
        <dbReference type="Proteomes" id="UP001501265"/>
    </source>
</evidence>
<dbReference type="RefSeq" id="WP_345620878.1">
    <property type="nucleotide sequence ID" value="NZ_BAABIG010000033.1"/>
</dbReference>
<keyword evidence="6" id="KW-1185">Reference proteome</keyword>
<accession>A0ABP9C5C4</accession>
<dbReference type="PROSITE" id="PS50294">
    <property type="entry name" value="WD_REPEATS_REGION"/>
    <property type="match status" value="2"/>
</dbReference>
<feature type="repeat" description="WD" evidence="3">
    <location>
        <begin position="54"/>
        <end position="96"/>
    </location>
</feature>
<reference evidence="6" key="1">
    <citation type="journal article" date="2019" name="Int. J. Syst. Evol. Microbiol.">
        <title>The Global Catalogue of Microorganisms (GCM) 10K type strain sequencing project: providing services to taxonomists for standard genome sequencing and annotation.</title>
        <authorList>
            <consortium name="The Broad Institute Genomics Platform"/>
            <consortium name="The Broad Institute Genome Sequencing Center for Infectious Disease"/>
            <person name="Wu L."/>
            <person name="Ma J."/>
        </authorList>
    </citation>
    <scope>NUCLEOTIDE SEQUENCE [LARGE SCALE GENOMIC DNA]</scope>
    <source>
        <strain evidence="6">JCM 18081</strain>
    </source>
</reference>
<dbReference type="Pfam" id="PF00400">
    <property type="entry name" value="WD40"/>
    <property type="match status" value="3"/>
</dbReference>
<evidence type="ECO:0000256" key="1">
    <source>
        <dbReference type="ARBA" id="ARBA00022574"/>
    </source>
</evidence>
<dbReference type="InterPro" id="IPR001680">
    <property type="entry name" value="WD40_rpt"/>
</dbReference>
<evidence type="ECO:0000313" key="5">
    <source>
        <dbReference type="EMBL" id="GAA4804308.1"/>
    </source>
</evidence>
<proteinExistence type="predicted"/>
<feature type="region of interest" description="Disordered" evidence="4">
    <location>
        <begin position="620"/>
        <end position="640"/>
    </location>
</feature>
<evidence type="ECO:0008006" key="7">
    <source>
        <dbReference type="Google" id="ProtNLM"/>
    </source>
</evidence>
<dbReference type="SUPFAM" id="SSF50978">
    <property type="entry name" value="WD40 repeat-like"/>
    <property type="match status" value="1"/>
</dbReference>
<evidence type="ECO:0000256" key="2">
    <source>
        <dbReference type="ARBA" id="ARBA00022737"/>
    </source>
</evidence>
<dbReference type="EMBL" id="BAABIG010000033">
    <property type="protein sequence ID" value="GAA4804308.1"/>
    <property type="molecule type" value="Genomic_DNA"/>
</dbReference>